<evidence type="ECO:0000256" key="5">
    <source>
        <dbReference type="ARBA" id="ARBA00022842"/>
    </source>
</evidence>
<gene>
    <name evidence="11" type="ORF">Tci_001667</name>
</gene>
<keyword evidence="8" id="KW-0808">Transferase</keyword>
<sequence length="330" mass="37438">MQDKNISISELKKLIEKGKGKSVDTKFDRPSVVRQPNAQRIPKPSVLGKPTPFLDSLERRYSPKTKSIPKTNVSEGTVRFGNDQFAPSLGYGDLVQENVMINRVYYVEGLTHNLFLVSQFCDADLEVPFRKSTCFIIDLQGNDLLTGNRGSDLYTISLEESTSSTPFCLMAMAIRTQAWLWQQRLSHLNFDYIHLLSNKDIVIGLPKLKYVKDQLCSSCELSKAKRSSFKSKAILSSIGRLNLLHVDLCDLMRIASINGKKYILTLNAFFKEEGIEHQTSTARTPKQNGFVKRRNRTLVEAARMMLSASQLPLFFWAEETIADWDRSKVS</sequence>
<keyword evidence="2" id="KW-0479">Metal-binding</keyword>
<evidence type="ECO:0000256" key="3">
    <source>
        <dbReference type="ARBA" id="ARBA00022759"/>
    </source>
</evidence>
<keyword evidence="8" id="KW-0548">Nucleotidyltransferase</keyword>
<comment type="caution">
    <text evidence="11">The sequence shown here is derived from an EMBL/GenBank/DDBJ whole genome shotgun (WGS) entry which is preliminary data.</text>
</comment>
<protein>
    <submittedName>
        <fullName evidence="11">Retrovirus-related Pol polyprotein from transposon TNT 1-94</fullName>
    </submittedName>
</protein>
<dbReference type="PANTHER" id="PTHR42648">
    <property type="entry name" value="TRANSPOSASE, PUTATIVE-RELATED"/>
    <property type="match status" value="1"/>
</dbReference>
<keyword evidence="3" id="KW-0255">Endonuclease</keyword>
<dbReference type="Pfam" id="PF13976">
    <property type="entry name" value="gag_pre-integrs"/>
    <property type="match status" value="1"/>
</dbReference>
<keyword evidence="4" id="KW-0378">Hydrolase</keyword>
<keyword evidence="8" id="KW-0239">DNA-directed DNA polymerase</keyword>
<evidence type="ECO:0000256" key="7">
    <source>
        <dbReference type="ARBA" id="ARBA00022918"/>
    </source>
</evidence>
<organism evidence="11">
    <name type="scientific">Tanacetum cinerariifolium</name>
    <name type="common">Dalmatian daisy</name>
    <name type="synonym">Chrysanthemum cinerariifolium</name>
    <dbReference type="NCBI Taxonomy" id="118510"/>
    <lineage>
        <taxon>Eukaryota</taxon>
        <taxon>Viridiplantae</taxon>
        <taxon>Streptophyta</taxon>
        <taxon>Embryophyta</taxon>
        <taxon>Tracheophyta</taxon>
        <taxon>Spermatophyta</taxon>
        <taxon>Magnoliopsida</taxon>
        <taxon>eudicotyledons</taxon>
        <taxon>Gunneridae</taxon>
        <taxon>Pentapetalae</taxon>
        <taxon>asterids</taxon>
        <taxon>campanulids</taxon>
        <taxon>Asterales</taxon>
        <taxon>Asteraceae</taxon>
        <taxon>Asteroideae</taxon>
        <taxon>Anthemideae</taxon>
        <taxon>Anthemidinae</taxon>
        <taxon>Tanacetum</taxon>
    </lineage>
</organism>
<dbReference type="GO" id="GO:0006310">
    <property type="term" value="P:DNA recombination"/>
    <property type="evidence" value="ECO:0007669"/>
    <property type="project" value="UniProtKB-KW"/>
</dbReference>
<dbReference type="InterPro" id="IPR025724">
    <property type="entry name" value="GAG-pre-integrase_dom"/>
</dbReference>
<dbReference type="GO" id="GO:0003964">
    <property type="term" value="F:RNA-directed DNA polymerase activity"/>
    <property type="evidence" value="ECO:0007669"/>
    <property type="project" value="UniProtKB-KW"/>
</dbReference>
<proteinExistence type="predicted"/>
<dbReference type="GO" id="GO:0003676">
    <property type="term" value="F:nucleic acid binding"/>
    <property type="evidence" value="ECO:0007669"/>
    <property type="project" value="InterPro"/>
</dbReference>
<keyword evidence="1" id="KW-0540">Nuclease</keyword>
<keyword evidence="6" id="KW-0229">DNA integration</keyword>
<evidence type="ECO:0000259" key="10">
    <source>
        <dbReference type="PROSITE" id="PS50994"/>
    </source>
</evidence>
<keyword evidence="9" id="KW-0233">DNA recombination</keyword>
<keyword evidence="7" id="KW-0695">RNA-directed DNA polymerase</keyword>
<dbReference type="InterPro" id="IPR036397">
    <property type="entry name" value="RNaseH_sf"/>
</dbReference>
<dbReference type="GO" id="GO:0003887">
    <property type="term" value="F:DNA-directed DNA polymerase activity"/>
    <property type="evidence" value="ECO:0007669"/>
    <property type="project" value="UniProtKB-KW"/>
</dbReference>
<evidence type="ECO:0000256" key="9">
    <source>
        <dbReference type="ARBA" id="ARBA00023172"/>
    </source>
</evidence>
<evidence type="ECO:0000256" key="1">
    <source>
        <dbReference type="ARBA" id="ARBA00022722"/>
    </source>
</evidence>
<dbReference type="GO" id="GO:0004519">
    <property type="term" value="F:endonuclease activity"/>
    <property type="evidence" value="ECO:0007669"/>
    <property type="project" value="UniProtKB-KW"/>
</dbReference>
<dbReference type="GO" id="GO:0046872">
    <property type="term" value="F:metal ion binding"/>
    <property type="evidence" value="ECO:0007669"/>
    <property type="project" value="UniProtKB-KW"/>
</dbReference>
<feature type="domain" description="Integrase catalytic" evidence="10">
    <location>
        <begin position="162"/>
        <end position="330"/>
    </location>
</feature>
<dbReference type="AlphaFoldDB" id="A0A699GIQ0"/>
<dbReference type="EMBL" id="BKCJ010000091">
    <property type="protein sequence ID" value="GEU29689.1"/>
    <property type="molecule type" value="Genomic_DNA"/>
</dbReference>
<dbReference type="InterPro" id="IPR039537">
    <property type="entry name" value="Retrotran_Ty1/copia-like"/>
</dbReference>
<dbReference type="GO" id="GO:0015074">
    <property type="term" value="P:DNA integration"/>
    <property type="evidence" value="ECO:0007669"/>
    <property type="project" value="UniProtKB-KW"/>
</dbReference>
<dbReference type="GO" id="GO:0016787">
    <property type="term" value="F:hydrolase activity"/>
    <property type="evidence" value="ECO:0007669"/>
    <property type="project" value="UniProtKB-KW"/>
</dbReference>
<dbReference type="PROSITE" id="PS50994">
    <property type="entry name" value="INTEGRASE"/>
    <property type="match status" value="1"/>
</dbReference>
<evidence type="ECO:0000256" key="2">
    <source>
        <dbReference type="ARBA" id="ARBA00022723"/>
    </source>
</evidence>
<name>A0A699GIQ0_TANCI</name>
<reference evidence="11" key="1">
    <citation type="journal article" date="2019" name="Sci. Rep.">
        <title>Draft genome of Tanacetum cinerariifolium, the natural source of mosquito coil.</title>
        <authorList>
            <person name="Yamashiro T."/>
            <person name="Shiraishi A."/>
            <person name="Satake H."/>
            <person name="Nakayama K."/>
        </authorList>
    </citation>
    <scope>NUCLEOTIDE SEQUENCE</scope>
</reference>
<dbReference type="Gene3D" id="3.30.420.10">
    <property type="entry name" value="Ribonuclease H-like superfamily/Ribonuclease H"/>
    <property type="match status" value="1"/>
</dbReference>
<evidence type="ECO:0000256" key="4">
    <source>
        <dbReference type="ARBA" id="ARBA00022801"/>
    </source>
</evidence>
<evidence type="ECO:0000256" key="6">
    <source>
        <dbReference type="ARBA" id="ARBA00022908"/>
    </source>
</evidence>
<dbReference type="SUPFAM" id="SSF53098">
    <property type="entry name" value="Ribonuclease H-like"/>
    <property type="match status" value="1"/>
</dbReference>
<keyword evidence="5" id="KW-0460">Magnesium</keyword>
<evidence type="ECO:0000313" key="11">
    <source>
        <dbReference type="EMBL" id="GEU29689.1"/>
    </source>
</evidence>
<dbReference type="PANTHER" id="PTHR42648:SF11">
    <property type="entry name" value="TRANSPOSON TY4-P GAG-POL POLYPROTEIN"/>
    <property type="match status" value="1"/>
</dbReference>
<evidence type="ECO:0000256" key="8">
    <source>
        <dbReference type="ARBA" id="ARBA00022932"/>
    </source>
</evidence>
<dbReference type="InterPro" id="IPR012337">
    <property type="entry name" value="RNaseH-like_sf"/>
</dbReference>
<dbReference type="InterPro" id="IPR001584">
    <property type="entry name" value="Integrase_cat-core"/>
</dbReference>
<accession>A0A699GIQ0</accession>